<dbReference type="InterPro" id="IPR037120">
    <property type="entry name" value="Haem_peroxidase_sf_animal"/>
</dbReference>
<dbReference type="Gene3D" id="1.10.640.10">
    <property type="entry name" value="Haem peroxidase domain superfamily, animal type"/>
    <property type="match status" value="1"/>
</dbReference>
<keyword evidence="1" id="KW-0479">Metal-binding</keyword>
<evidence type="ECO:0000256" key="3">
    <source>
        <dbReference type="ARBA" id="ARBA00023002"/>
    </source>
</evidence>
<gene>
    <name evidence="5" type="ORF">B0H17DRAFT_1219695</name>
</gene>
<keyword evidence="6" id="KW-1185">Reference proteome</keyword>
<dbReference type="Proteomes" id="UP001221757">
    <property type="component" value="Unassembled WGS sequence"/>
</dbReference>
<reference evidence="5" key="1">
    <citation type="submission" date="2023-03" db="EMBL/GenBank/DDBJ databases">
        <title>Massive genome expansion in bonnet fungi (Mycena s.s.) driven by repeated elements and novel gene families across ecological guilds.</title>
        <authorList>
            <consortium name="Lawrence Berkeley National Laboratory"/>
            <person name="Harder C.B."/>
            <person name="Miyauchi S."/>
            <person name="Viragh M."/>
            <person name="Kuo A."/>
            <person name="Thoen E."/>
            <person name="Andreopoulos B."/>
            <person name="Lu D."/>
            <person name="Skrede I."/>
            <person name="Drula E."/>
            <person name="Henrissat B."/>
            <person name="Morin E."/>
            <person name="Kohler A."/>
            <person name="Barry K."/>
            <person name="LaButti K."/>
            <person name="Morin E."/>
            <person name="Salamov A."/>
            <person name="Lipzen A."/>
            <person name="Mereny Z."/>
            <person name="Hegedus B."/>
            <person name="Baldrian P."/>
            <person name="Stursova M."/>
            <person name="Weitz H."/>
            <person name="Taylor A."/>
            <person name="Grigoriev I.V."/>
            <person name="Nagy L.G."/>
            <person name="Martin F."/>
            <person name="Kauserud H."/>
        </authorList>
    </citation>
    <scope>NUCLEOTIDE SEQUENCE</scope>
    <source>
        <strain evidence="5">CBHHK067</strain>
    </source>
</reference>
<dbReference type="GO" id="GO:0051213">
    <property type="term" value="F:dioxygenase activity"/>
    <property type="evidence" value="ECO:0007669"/>
    <property type="project" value="UniProtKB-KW"/>
</dbReference>
<accession>A0AAD7BG35</accession>
<dbReference type="PANTHER" id="PTHR11903">
    <property type="entry name" value="PROSTAGLANDIN G/H SYNTHASE"/>
    <property type="match status" value="1"/>
</dbReference>
<evidence type="ECO:0000256" key="4">
    <source>
        <dbReference type="ARBA" id="ARBA00023004"/>
    </source>
</evidence>
<protein>
    <submittedName>
        <fullName evidence="5">Heme peroxidase</fullName>
    </submittedName>
</protein>
<proteinExistence type="predicted"/>
<keyword evidence="5" id="KW-0575">Peroxidase</keyword>
<dbReference type="GO" id="GO:0006631">
    <property type="term" value="P:fatty acid metabolic process"/>
    <property type="evidence" value="ECO:0007669"/>
    <property type="project" value="UniProtKB-ARBA"/>
</dbReference>
<dbReference type="InterPro" id="IPR050783">
    <property type="entry name" value="Oxylipin_biosynth_metab"/>
</dbReference>
<evidence type="ECO:0000313" key="6">
    <source>
        <dbReference type="Proteomes" id="UP001221757"/>
    </source>
</evidence>
<dbReference type="AlphaFoldDB" id="A0AAD7BG35"/>
<keyword evidence="2" id="KW-0223">Dioxygenase</keyword>
<organism evidence="5 6">
    <name type="scientific">Mycena rosella</name>
    <name type="common">Pink bonnet</name>
    <name type="synonym">Agaricus rosellus</name>
    <dbReference type="NCBI Taxonomy" id="1033263"/>
    <lineage>
        <taxon>Eukaryota</taxon>
        <taxon>Fungi</taxon>
        <taxon>Dikarya</taxon>
        <taxon>Basidiomycota</taxon>
        <taxon>Agaricomycotina</taxon>
        <taxon>Agaricomycetes</taxon>
        <taxon>Agaricomycetidae</taxon>
        <taxon>Agaricales</taxon>
        <taxon>Marasmiineae</taxon>
        <taxon>Mycenaceae</taxon>
        <taxon>Mycena</taxon>
    </lineage>
</organism>
<sequence>MSSIPPLQAFSLGADFAYLSERGLPITSDGEYDYENQAAANRSPQGHSAVTNLIETIEVIKPKGKVTPDLSVVVRSLFGSAPRTAFHPDAVDDRKGAFMDGITLLSHLPPSSSAAKDLSNAAITLLYETIPHPPAASLGAMHAFRQADGGGNNLQDPDRGRAGTPYARKCARKKRDFPNIVAGSRANIRYLDACARHPRDWNINATSSYLDLSPLYGINQATQDMVRDKAQGRGVLYPDTFSEERLTFLPPAASALLVIFNRNHNYIAEMLLKMNERGGWSDPPPADIKLKAQQDEEIFQTSRLVNCGHFINLIVSDLCGGLLGIVWANLEGIISPLLDNAFGPIKGKNGKIVERGQGNQCSAEFNVIYRWHPALSERDHQWTEDTFRKVFGDAPLDELFLQDFTQAFGRASSAINPDPSQRTFGGFVQLRVLM</sequence>
<keyword evidence="4" id="KW-0408">Iron</keyword>
<dbReference type="SUPFAM" id="SSF48113">
    <property type="entry name" value="Heme-dependent peroxidases"/>
    <property type="match status" value="1"/>
</dbReference>
<dbReference type="GO" id="GO:0004601">
    <property type="term" value="F:peroxidase activity"/>
    <property type="evidence" value="ECO:0007669"/>
    <property type="project" value="UniProtKB-KW"/>
</dbReference>
<dbReference type="GO" id="GO:0046872">
    <property type="term" value="F:metal ion binding"/>
    <property type="evidence" value="ECO:0007669"/>
    <property type="project" value="UniProtKB-KW"/>
</dbReference>
<dbReference type="InterPro" id="IPR010255">
    <property type="entry name" value="Haem_peroxidase_sf"/>
</dbReference>
<dbReference type="InterPro" id="IPR019791">
    <property type="entry name" value="Haem_peroxidase_animal"/>
</dbReference>
<evidence type="ECO:0000313" key="5">
    <source>
        <dbReference type="EMBL" id="KAJ7619749.1"/>
    </source>
</evidence>
<evidence type="ECO:0000256" key="1">
    <source>
        <dbReference type="ARBA" id="ARBA00022723"/>
    </source>
</evidence>
<dbReference type="GO" id="GO:0006979">
    <property type="term" value="P:response to oxidative stress"/>
    <property type="evidence" value="ECO:0007669"/>
    <property type="project" value="InterPro"/>
</dbReference>
<dbReference type="PROSITE" id="PS50292">
    <property type="entry name" value="PEROXIDASE_3"/>
    <property type="match status" value="1"/>
</dbReference>
<dbReference type="PANTHER" id="PTHR11903:SF37">
    <property type="entry name" value="PSI-PRODUCING OXYGENASE A"/>
    <property type="match status" value="1"/>
</dbReference>
<keyword evidence="3" id="KW-0560">Oxidoreductase</keyword>
<dbReference type="EMBL" id="JARKIE010000718">
    <property type="protein sequence ID" value="KAJ7619749.1"/>
    <property type="molecule type" value="Genomic_DNA"/>
</dbReference>
<name>A0AAD7BG35_MYCRO</name>
<dbReference type="GO" id="GO:0020037">
    <property type="term" value="F:heme binding"/>
    <property type="evidence" value="ECO:0007669"/>
    <property type="project" value="InterPro"/>
</dbReference>
<evidence type="ECO:0000256" key="2">
    <source>
        <dbReference type="ARBA" id="ARBA00022964"/>
    </source>
</evidence>
<comment type="caution">
    <text evidence="5">The sequence shown here is derived from an EMBL/GenBank/DDBJ whole genome shotgun (WGS) entry which is preliminary data.</text>
</comment>